<evidence type="ECO:0000313" key="2">
    <source>
        <dbReference type="Proteomes" id="UP000249324"/>
    </source>
</evidence>
<comment type="caution">
    <text evidence="1">The sequence shown here is derived from an EMBL/GenBank/DDBJ whole genome shotgun (WGS) entry which is preliminary data.</text>
</comment>
<organism evidence="1 2">
    <name type="scientific">Thermocrispum agreste</name>
    <dbReference type="NCBI Taxonomy" id="37925"/>
    <lineage>
        <taxon>Bacteria</taxon>
        <taxon>Bacillati</taxon>
        <taxon>Actinomycetota</taxon>
        <taxon>Actinomycetes</taxon>
        <taxon>Pseudonocardiales</taxon>
        <taxon>Pseudonocardiaceae</taxon>
        <taxon>Thermocrispum</taxon>
    </lineage>
</organism>
<dbReference type="AlphaFoldDB" id="A0ABD6FB60"/>
<reference evidence="1 2" key="1">
    <citation type="journal article" date="2021" name="BMC Genomics">
        <title>Genome-resolved metagenome and metatranscriptome analyses of thermophilic composting reveal key bacterial players and their metabolic interactions.</title>
        <authorList>
            <person name="Braga L.P.P."/>
            <person name="Pereira R.V."/>
            <person name="Martins L.F."/>
            <person name="Moura L.M.S."/>
            <person name="Sanchez F.B."/>
            <person name="Patane J.S.L."/>
            <person name="da Silva A.M."/>
            <person name="Setubal J.C."/>
        </authorList>
    </citation>
    <scope>NUCLEOTIDE SEQUENCE [LARGE SCALE GENOMIC DNA]</scope>
    <source>
        <strain evidence="1">ZC4RG45</strain>
    </source>
</reference>
<dbReference type="Gene3D" id="2.50.20.20">
    <property type="match status" value="1"/>
</dbReference>
<dbReference type="PROSITE" id="PS51257">
    <property type="entry name" value="PROKAR_LIPOPROTEIN"/>
    <property type="match status" value="1"/>
</dbReference>
<accession>A0ABD6FB60</accession>
<dbReference type="EMBL" id="QGUI02000022">
    <property type="protein sequence ID" value="MFO7191272.1"/>
    <property type="molecule type" value="Genomic_DNA"/>
</dbReference>
<dbReference type="Proteomes" id="UP000249324">
    <property type="component" value="Unassembled WGS sequence"/>
</dbReference>
<sequence>MRKALITAGGLTLTLIMGGCGVGDGKYQDTASLVRAASASTAKEKSVAFTVSMRLGPIAMTGEGASSYADGEDPRSWVTMTFDMSSVGMGLGTMEFEGRQLGDDFYLRMPTDLPGLPSDPDRPWYKTSLPELLSSTGIKVDQYLKSSDPGTMLDMLKESGELVDTETGVSIGGRTTTKYTFEVDFDEVMKNFGTSMQDLPALAEVDLDAVPVDVYLDERDLPVRLNVDMREVVDAIMDSAGGQQNLPPGMSFDEAYARTDFTEWGVEVDVEPPPADQISDQPLPGAGG</sequence>
<name>A0ABD6FB60_9PSEU</name>
<gene>
    <name evidence="1" type="ORF">DIU77_003400</name>
</gene>
<protein>
    <recommendedName>
        <fullName evidence="3">LppX_LprAFG lipoprotein</fullName>
    </recommendedName>
</protein>
<proteinExistence type="predicted"/>
<evidence type="ECO:0008006" key="3">
    <source>
        <dbReference type="Google" id="ProtNLM"/>
    </source>
</evidence>
<evidence type="ECO:0000313" key="1">
    <source>
        <dbReference type="EMBL" id="MFO7191272.1"/>
    </source>
</evidence>